<gene>
    <name evidence="3" type="ORF">D7I45_01390</name>
</gene>
<dbReference type="SUPFAM" id="SSF53850">
    <property type="entry name" value="Periplasmic binding protein-like II"/>
    <property type="match status" value="1"/>
</dbReference>
<evidence type="ECO:0000259" key="2">
    <source>
        <dbReference type="Pfam" id="PF00496"/>
    </source>
</evidence>
<keyword evidence="1" id="KW-0732">Signal</keyword>
<dbReference type="KEGG" id="abom:D7I45_01390"/>
<dbReference type="Gene3D" id="3.40.190.10">
    <property type="entry name" value="Periplasmic binding protein-like II"/>
    <property type="match status" value="1"/>
</dbReference>
<dbReference type="RefSeq" id="WP_120784012.1">
    <property type="nucleotide sequence ID" value="NZ_CP032626.1"/>
</dbReference>
<proteinExistence type="predicted"/>
<dbReference type="Proteomes" id="UP000272003">
    <property type="component" value="Chromosome"/>
</dbReference>
<organism evidence="3 4">
    <name type="scientific">Apilactobacillus bombintestini</name>
    <dbReference type="NCBI Taxonomy" id="2419772"/>
    <lineage>
        <taxon>Bacteria</taxon>
        <taxon>Bacillati</taxon>
        <taxon>Bacillota</taxon>
        <taxon>Bacilli</taxon>
        <taxon>Lactobacillales</taxon>
        <taxon>Lactobacillaceae</taxon>
        <taxon>Apilactobacillus</taxon>
    </lineage>
</organism>
<dbReference type="GO" id="GO:1904680">
    <property type="term" value="F:peptide transmembrane transporter activity"/>
    <property type="evidence" value="ECO:0007669"/>
    <property type="project" value="TreeGrafter"/>
</dbReference>
<dbReference type="PANTHER" id="PTHR30290">
    <property type="entry name" value="PERIPLASMIC BINDING COMPONENT OF ABC TRANSPORTER"/>
    <property type="match status" value="1"/>
</dbReference>
<evidence type="ECO:0000256" key="1">
    <source>
        <dbReference type="SAM" id="SignalP"/>
    </source>
</evidence>
<dbReference type="GO" id="GO:0015833">
    <property type="term" value="P:peptide transport"/>
    <property type="evidence" value="ECO:0007669"/>
    <property type="project" value="TreeGrafter"/>
</dbReference>
<feature type="domain" description="Solute-binding protein family 5" evidence="2">
    <location>
        <begin position="115"/>
        <end position="502"/>
    </location>
</feature>
<dbReference type="AlphaFoldDB" id="A0A387ARI3"/>
<feature type="chain" id="PRO_5017444531" evidence="1">
    <location>
        <begin position="22"/>
        <end position="597"/>
    </location>
</feature>
<evidence type="ECO:0000313" key="4">
    <source>
        <dbReference type="Proteomes" id="UP000272003"/>
    </source>
</evidence>
<name>A0A387ARI3_9LACO</name>
<accession>A0A387ARI3</accession>
<dbReference type="GO" id="GO:0042597">
    <property type="term" value="C:periplasmic space"/>
    <property type="evidence" value="ECO:0007669"/>
    <property type="project" value="UniProtKB-ARBA"/>
</dbReference>
<dbReference type="GO" id="GO:0043190">
    <property type="term" value="C:ATP-binding cassette (ABC) transporter complex"/>
    <property type="evidence" value="ECO:0007669"/>
    <property type="project" value="InterPro"/>
</dbReference>
<dbReference type="InterPro" id="IPR030678">
    <property type="entry name" value="Peptide/Ni-bd"/>
</dbReference>
<dbReference type="InterPro" id="IPR000914">
    <property type="entry name" value="SBP_5_dom"/>
</dbReference>
<dbReference type="PROSITE" id="PS51257">
    <property type="entry name" value="PROKAR_LIPOPROTEIN"/>
    <property type="match status" value="1"/>
</dbReference>
<dbReference type="Gene3D" id="3.10.105.10">
    <property type="entry name" value="Dipeptide-binding Protein, Domain 3"/>
    <property type="match status" value="1"/>
</dbReference>
<dbReference type="Gene3D" id="3.90.76.10">
    <property type="entry name" value="Dipeptide-binding Protein, Domain 1"/>
    <property type="match status" value="1"/>
</dbReference>
<sequence>MTKYKRLVAAGLTMFSAVALAACSNSNNSDVKSGYKPSVKMAETYQNPNKSSSTYNDGTLKVAEFSSSPFAGMSTASLQSKSDDIDVYSPGSVSLFKTNAKDEIVDGGLANLRLDKKAKVATITLRPDAKWSNGDKVVAKDVEYSYEIIASPESTSQHYSDNWGAIKGMKEFHTGKAKTISGITMPKGPNGRVVEIHYTKFAPALKFGGNSFMWSSLDPSKYFKDIPIAKLGASDQVRKHPIFIGPYKLAKQVTGESTSWVPNKYYYGKKPQIKHITIQVVSPNNFTSSLRAKQYDFSISGGVSSEYPQIKKLKDYQVVGTLGTSFNYLAFNLGHYDTKKQENVSDKNAKMANPNLRKAMMYALDIGALRKKFNNGLAWQPNSLISPYYKQYHNDKSPRYTYNLKKANELLDKAGYKKKGKWRVQPNGKPLKINFGAMTGTPASEAQENYYLQQWRKVGLDANFTGGRPMESNKFYANLTKPKQNTMDVFEGGFGVASEPTPTGIFGRGAAFNIGHFVSAKNDQLLNNMNNDKSWNDKYRQKQFKDWQTYMQEQAAYVPTSMSISWTPVNTRVKGYDARPSATEFWSSLSLTNSKPE</sequence>
<dbReference type="Pfam" id="PF00496">
    <property type="entry name" value="SBP_bac_5"/>
    <property type="match status" value="1"/>
</dbReference>
<feature type="signal peptide" evidence="1">
    <location>
        <begin position="1"/>
        <end position="21"/>
    </location>
</feature>
<dbReference type="CDD" id="cd08510">
    <property type="entry name" value="PBP2_Lactococcal_OppA_like"/>
    <property type="match status" value="1"/>
</dbReference>
<keyword evidence="4" id="KW-1185">Reference proteome</keyword>
<dbReference type="PIRSF" id="PIRSF002741">
    <property type="entry name" value="MppA"/>
    <property type="match status" value="1"/>
</dbReference>
<dbReference type="EMBL" id="CP032626">
    <property type="protein sequence ID" value="AYF92238.1"/>
    <property type="molecule type" value="Genomic_DNA"/>
</dbReference>
<reference evidence="3 4" key="1">
    <citation type="submission" date="2018-09" db="EMBL/GenBank/DDBJ databases">
        <title>Genome sequencing of strain BHWM-4.</title>
        <authorList>
            <person name="Heo J."/>
            <person name="Kim S.-J."/>
            <person name="Kwon S.-W."/>
        </authorList>
    </citation>
    <scope>NUCLEOTIDE SEQUENCE [LARGE SCALE GENOMIC DNA]</scope>
    <source>
        <strain evidence="3 4">BHWM-4</strain>
    </source>
</reference>
<dbReference type="InterPro" id="IPR039424">
    <property type="entry name" value="SBP_5"/>
</dbReference>
<protein>
    <submittedName>
        <fullName evidence="3">Oligopeptide ABC transporter substrate-binding protein</fullName>
    </submittedName>
</protein>
<evidence type="ECO:0000313" key="3">
    <source>
        <dbReference type="EMBL" id="AYF92238.1"/>
    </source>
</evidence>
<dbReference type="OrthoDB" id="9796817at2"/>